<evidence type="ECO:0000256" key="2">
    <source>
        <dbReference type="ARBA" id="ARBA00023015"/>
    </source>
</evidence>
<keyword evidence="8" id="KW-1185">Reference proteome</keyword>
<dbReference type="PROSITE" id="PS50931">
    <property type="entry name" value="HTH_LYSR"/>
    <property type="match status" value="1"/>
</dbReference>
<evidence type="ECO:0000256" key="1">
    <source>
        <dbReference type="ARBA" id="ARBA00009437"/>
    </source>
</evidence>
<accession>A0A1P8UXA1</accession>
<gene>
    <name evidence="7" type="ORF">Ga0080574_TMP3686</name>
</gene>
<comment type="similarity">
    <text evidence="1">Belongs to the LysR transcriptional regulatory family.</text>
</comment>
<dbReference type="KEGG" id="paby:Ga0080574_TMP3686"/>
<evidence type="ECO:0000259" key="6">
    <source>
        <dbReference type="PROSITE" id="PS50931"/>
    </source>
</evidence>
<keyword evidence="2" id="KW-0805">Transcription regulation</keyword>
<dbReference type="InterPro" id="IPR036390">
    <property type="entry name" value="WH_DNA-bd_sf"/>
</dbReference>
<protein>
    <submittedName>
        <fullName evidence="7">Transcriptional regulator</fullName>
    </submittedName>
</protein>
<dbReference type="SUPFAM" id="SSF46785">
    <property type="entry name" value="Winged helix' DNA-binding domain"/>
    <property type="match status" value="1"/>
</dbReference>
<reference evidence="7 8" key="1">
    <citation type="submission" date="2016-04" db="EMBL/GenBank/DDBJ databases">
        <title>Deep-sea bacteria in the southern Pacific.</title>
        <authorList>
            <person name="Tang K."/>
        </authorList>
    </citation>
    <scope>NUCLEOTIDE SEQUENCE [LARGE SCALE GENOMIC DNA]</scope>
    <source>
        <strain evidence="7 8">JLT2014</strain>
    </source>
</reference>
<organism evidence="7 8">
    <name type="scientific">Salipiger abyssi</name>
    <dbReference type="NCBI Taxonomy" id="1250539"/>
    <lineage>
        <taxon>Bacteria</taxon>
        <taxon>Pseudomonadati</taxon>
        <taxon>Pseudomonadota</taxon>
        <taxon>Alphaproteobacteria</taxon>
        <taxon>Rhodobacterales</taxon>
        <taxon>Roseobacteraceae</taxon>
        <taxon>Salipiger</taxon>
    </lineage>
</organism>
<dbReference type="Proteomes" id="UP000187059">
    <property type="component" value="Chromosome"/>
</dbReference>
<dbReference type="Pfam" id="PF03466">
    <property type="entry name" value="LysR_substrate"/>
    <property type="match status" value="1"/>
</dbReference>
<dbReference type="GO" id="GO:0003700">
    <property type="term" value="F:DNA-binding transcription factor activity"/>
    <property type="evidence" value="ECO:0007669"/>
    <property type="project" value="InterPro"/>
</dbReference>
<dbReference type="InterPro" id="IPR005119">
    <property type="entry name" value="LysR_subst-bd"/>
</dbReference>
<evidence type="ECO:0000313" key="8">
    <source>
        <dbReference type="Proteomes" id="UP000187059"/>
    </source>
</evidence>
<keyword evidence="3" id="KW-0238">DNA-binding</keyword>
<dbReference type="Pfam" id="PF00126">
    <property type="entry name" value="HTH_1"/>
    <property type="match status" value="1"/>
</dbReference>
<dbReference type="EMBL" id="CP015093">
    <property type="protein sequence ID" value="APZ54020.1"/>
    <property type="molecule type" value="Genomic_DNA"/>
</dbReference>
<evidence type="ECO:0000256" key="3">
    <source>
        <dbReference type="ARBA" id="ARBA00023125"/>
    </source>
</evidence>
<dbReference type="GO" id="GO:2000142">
    <property type="term" value="P:regulation of DNA-templated transcription initiation"/>
    <property type="evidence" value="ECO:0007669"/>
    <property type="project" value="TreeGrafter"/>
</dbReference>
<dbReference type="PANTHER" id="PTHR30293">
    <property type="entry name" value="TRANSCRIPTIONAL REGULATORY PROTEIN NAC-RELATED"/>
    <property type="match status" value="1"/>
</dbReference>
<keyword evidence="5" id="KW-0804">Transcription</keyword>
<name>A0A1P8UXA1_9RHOB</name>
<dbReference type="InterPro" id="IPR036388">
    <property type="entry name" value="WH-like_DNA-bd_sf"/>
</dbReference>
<dbReference type="Gene3D" id="1.10.10.10">
    <property type="entry name" value="Winged helix-like DNA-binding domain superfamily/Winged helix DNA-binding domain"/>
    <property type="match status" value="1"/>
</dbReference>
<dbReference type="STRING" id="1250539.Ga0080574_TMP3686"/>
<dbReference type="PRINTS" id="PR00039">
    <property type="entry name" value="HTHLYSR"/>
</dbReference>
<proteinExistence type="inferred from homology"/>
<evidence type="ECO:0000313" key="7">
    <source>
        <dbReference type="EMBL" id="APZ54020.1"/>
    </source>
</evidence>
<dbReference type="RefSeq" id="WP_076703148.1">
    <property type="nucleotide sequence ID" value="NZ_CP015093.1"/>
</dbReference>
<evidence type="ECO:0000256" key="5">
    <source>
        <dbReference type="ARBA" id="ARBA00023163"/>
    </source>
</evidence>
<feature type="domain" description="HTH lysR-type" evidence="6">
    <location>
        <begin position="1"/>
        <end position="58"/>
    </location>
</feature>
<dbReference type="AlphaFoldDB" id="A0A1P8UXA1"/>
<dbReference type="OrthoDB" id="8479357at2"/>
<dbReference type="SUPFAM" id="SSF53850">
    <property type="entry name" value="Periplasmic binding protein-like II"/>
    <property type="match status" value="1"/>
</dbReference>
<evidence type="ECO:0000256" key="4">
    <source>
        <dbReference type="ARBA" id="ARBA00023159"/>
    </source>
</evidence>
<sequence length="310" mass="34393">MELRQLQYFTVVFEEGSVTRASQRLNVVQPALSQQISKLEEELGRQLFTRTPKGMVPTEQGTEAYQLFSGILRDLRSACQKLEEDDGQVRGTVTLGVVTSVANNALVDTLLGFHRKYPDVHVRATGGYTDELNEMLRAGQLDLIIINVPPQARTPQMTDIICEDLVLIGAADTAQPLPEPVDFARINELKLVIPSVRHGLRAIMDRAASTAGIALAPRMEFDDLKPIEDFISHSDFFTILPPLAVSRALRSGQLKAYRITPAIPRRLVCITAADRPLSRAATLLIDELRERMIDFSYDVSVSLEDRDGPA</sequence>
<dbReference type="InterPro" id="IPR000847">
    <property type="entry name" value="LysR_HTH_N"/>
</dbReference>
<dbReference type="Gene3D" id="3.40.190.290">
    <property type="match status" value="1"/>
</dbReference>
<keyword evidence="4" id="KW-0010">Activator</keyword>
<dbReference type="GO" id="GO:0003677">
    <property type="term" value="F:DNA binding"/>
    <property type="evidence" value="ECO:0007669"/>
    <property type="project" value="UniProtKB-KW"/>
</dbReference>
<dbReference type="FunFam" id="1.10.10.10:FF:000001">
    <property type="entry name" value="LysR family transcriptional regulator"/>
    <property type="match status" value="1"/>
</dbReference>
<dbReference type="PANTHER" id="PTHR30293:SF0">
    <property type="entry name" value="NITROGEN ASSIMILATION REGULATORY PROTEIN NAC"/>
    <property type="match status" value="1"/>
</dbReference>